<dbReference type="SUPFAM" id="SSF53743">
    <property type="entry name" value="FucI/AraA N-terminal and middle domains"/>
    <property type="match status" value="1"/>
</dbReference>
<dbReference type="InterPro" id="IPR015888">
    <property type="entry name" value="Fuc_isomerase_C"/>
</dbReference>
<evidence type="ECO:0000313" key="5">
    <source>
        <dbReference type="Proteomes" id="UP000000445"/>
    </source>
</evidence>
<dbReference type="eggNOG" id="COG2407">
    <property type="taxonomic scope" value="Bacteria"/>
</dbReference>
<accession>B9KA18</accession>
<dbReference type="RefSeq" id="WP_004080611.1">
    <property type="nucleotide sequence ID" value="NC_011978.1"/>
</dbReference>
<reference evidence="4 5" key="1">
    <citation type="journal article" date="2009" name="Biosci. Biotechnol. Biochem.">
        <title>WeGAS: a web-based microbial genome annotation system.</title>
        <authorList>
            <person name="Lee D."/>
            <person name="Seo H."/>
            <person name="Park C."/>
            <person name="Park K."/>
        </authorList>
    </citation>
    <scope>NUCLEOTIDE SEQUENCE [LARGE SCALE GENOMIC DNA]</scope>
    <source>
        <strain evidence="5">ATCC 49049 / DSM 4359 / NBRC 107923 / NS-E</strain>
    </source>
</reference>
<keyword evidence="1" id="KW-0413">Isomerase</keyword>
<gene>
    <name evidence="4" type="ordered locus">CTN_1625</name>
</gene>
<dbReference type="STRING" id="309803.CTN_1625"/>
<evidence type="ECO:0000259" key="3">
    <source>
        <dbReference type="Pfam" id="PF02952"/>
    </source>
</evidence>
<evidence type="ECO:0000256" key="1">
    <source>
        <dbReference type="ARBA" id="ARBA00023235"/>
    </source>
</evidence>
<evidence type="ECO:0000256" key="2">
    <source>
        <dbReference type="ARBA" id="ARBA00023277"/>
    </source>
</evidence>
<organism evidence="4 5">
    <name type="scientific">Thermotoga neapolitana (strain ATCC 49049 / DSM 4359 / NBRC 107923 / NS-E)</name>
    <dbReference type="NCBI Taxonomy" id="309803"/>
    <lineage>
        <taxon>Bacteria</taxon>
        <taxon>Thermotogati</taxon>
        <taxon>Thermotogota</taxon>
        <taxon>Thermotogae</taxon>
        <taxon>Thermotogales</taxon>
        <taxon>Thermotogaceae</taxon>
        <taxon>Thermotoga</taxon>
    </lineage>
</organism>
<dbReference type="Pfam" id="PF02952">
    <property type="entry name" value="Fucose_iso_C"/>
    <property type="match status" value="1"/>
</dbReference>
<name>B9KA18_THENN</name>
<protein>
    <recommendedName>
        <fullName evidence="3">L-fucose isomerase C-terminal domain-containing protein</fullName>
    </recommendedName>
</protein>
<evidence type="ECO:0000313" key="4">
    <source>
        <dbReference type="EMBL" id="ACM23801.1"/>
    </source>
</evidence>
<keyword evidence="2" id="KW-0119">Carbohydrate metabolism</keyword>
<keyword evidence="5" id="KW-1185">Reference proteome</keyword>
<dbReference type="PANTHER" id="PTHR36120:SF1">
    <property type="entry name" value="L-FUCOSE ISOMERASE C-TERMINAL DOMAIN-CONTAINING PROTEIN"/>
    <property type="match status" value="1"/>
</dbReference>
<dbReference type="InterPro" id="IPR009015">
    <property type="entry name" value="Fucose_isomerase_N/cen_sf"/>
</dbReference>
<dbReference type="PANTHER" id="PTHR36120">
    <property type="entry name" value="FUCOSE ISOMERASE"/>
    <property type="match status" value="1"/>
</dbReference>
<dbReference type="GO" id="GO:0006004">
    <property type="term" value="P:fucose metabolic process"/>
    <property type="evidence" value="ECO:0007669"/>
    <property type="project" value="InterPro"/>
</dbReference>
<dbReference type="GO" id="GO:0005737">
    <property type="term" value="C:cytoplasm"/>
    <property type="evidence" value="ECO:0007669"/>
    <property type="project" value="InterPro"/>
</dbReference>
<dbReference type="Proteomes" id="UP000000445">
    <property type="component" value="Chromosome"/>
</dbReference>
<dbReference type="AlphaFoldDB" id="B9KA18"/>
<feature type="domain" description="L-fucose isomerase C-terminal" evidence="3">
    <location>
        <begin position="338"/>
        <end position="465"/>
    </location>
</feature>
<proteinExistence type="predicted"/>
<dbReference type="KEGG" id="tna:CTN_1625"/>
<dbReference type="HOGENOM" id="CLU_045643_0_0_0"/>
<sequence>MEKMTFGLIVGNREFFPDRLVEEGRERVIKVLEGMGYRVVTLSPSDTKLGAVETAKDAKKCAELFKEKAGEIDGIIVTLPNFGDEKGVAQAIRLSGLNVPVLVHAFPDDPEKLDLQNRRDSFCGKISVSNNLKQYGIEFSLTTLHTEDPESEVFKRDIEKFAAVCRIVKGMRNIKVGAIGARPSAFNTVRFSEKILERMSISVETVDLSEILHRVSNLKDDDERVRRKLEEIKKNYRLQIVPEEKILLMAKFGSVIDEWIEENDIKALAIQCWTSLEWNLGITPCTIMSLLNEKGKPAACEVDITGALSMYVLQLASGQPSAIVDWNNNYRDENETILFHCGNFPASIYEEKPEIKYADVIGTTVGKERAYGACAGKIKTSPFTFLRLTTDDNEGKVKAYVGEGQILDENPKTFGSRGVARIEKLQELMKYICENGFEHHVAINLSRVADAVKEALEKYLGIVVHKHNAEV</sequence>
<dbReference type="EMBL" id="CP000916">
    <property type="protein sequence ID" value="ACM23801.1"/>
    <property type="molecule type" value="Genomic_DNA"/>
</dbReference>
<dbReference type="CDD" id="cd00578">
    <property type="entry name" value="L-fuc_L-ara-isomerases"/>
    <property type="match status" value="1"/>
</dbReference>
<dbReference type="GO" id="GO:0008736">
    <property type="term" value="F:L-fucose isomerase activity"/>
    <property type="evidence" value="ECO:0007669"/>
    <property type="project" value="InterPro"/>
</dbReference>